<comment type="caution">
    <text evidence="2">The sequence shown here is derived from an EMBL/GenBank/DDBJ whole genome shotgun (WGS) entry which is preliminary data.</text>
</comment>
<evidence type="ECO:0000259" key="1">
    <source>
        <dbReference type="PROSITE" id="PS51186"/>
    </source>
</evidence>
<reference evidence="2 3" key="1">
    <citation type="submission" date="2018-10" db="EMBL/GenBank/DDBJ databases">
        <title>Isolation of pseudouridimycin from Streptomyces albus DSM 40763.</title>
        <authorList>
            <person name="Rosenqvist P."/>
            <person name="Metsae-Ketelae M."/>
            <person name="Virta P."/>
        </authorList>
    </citation>
    <scope>NUCLEOTIDE SEQUENCE [LARGE SCALE GENOMIC DNA]</scope>
    <source>
        <strain evidence="2 3">DSM 40763</strain>
    </source>
</reference>
<dbReference type="RefSeq" id="WP_135567040.1">
    <property type="nucleotide sequence ID" value="NZ_CP103060.1"/>
</dbReference>
<dbReference type="EMBL" id="RCIY01000053">
    <property type="protein sequence ID" value="TGG83938.1"/>
    <property type="molecule type" value="Genomic_DNA"/>
</dbReference>
<proteinExistence type="predicted"/>
<dbReference type="Gene3D" id="3.40.630.30">
    <property type="match status" value="1"/>
</dbReference>
<evidence type="ECO:0000313" key="2">
    <source>
        <dbReference type="EMBL" id="TGG83938.1"/>
    </source>
</evidence>
<accession>A0A8H1LDG6</accession>
<sequence>MTGPVRLDHLDEERLGQLLAVAVADAAPEEVMPPVTGPPGWTAARQEAFLAWHRARRAGLPGPLREATFAITRQQDVVGSARLAVRDGQDTLETGMWLARSHRGHGTGTAALRMVLLEAARSGARVVVAHTRAHNTAALAVLRRNGATLTPWEGTAEVRAVWETAALLPSPPSGV</sequence>
<protein>
    <submittedName>
        <fullName evidence="2">N-acetyltransferase</fullName>
    </submittedName>
</protein>
<dbReference type="GO" id="GO:0016747">
    <property type="term" value="F:acyltransferase activity, transferring groups other than amino-acyl groups"/>
    <property type="evidence" value="ECO:0007669"/>
    <property type="project" value="InterPro"/>
</dbReference>
<dbReference type="InterPro" id="IPR000182">
    <property type="entry name" value="GNAT_dom"/>
</dbReference>
<organism evidence="2 3">
    <name type="scientific">Streptomyces albus</name>
    <dbReference type="NCBI Taxonomy" id="1888"/>
    <lineage>
        <taxon>Bacteria</taxon>
        <taxon>Bacillati</taxon>
        <taxon>Actinomycetota</taxon>
        <taxon>Actinomycetes</taxon>
        <taxon>Kitasatosporales</taxon>
        <taxon>Streptomycetaceae</taxon>
        <taxon>Streptomyces</taxon>
    </lineage>
</organism>
<evidence type="ECO:0000313" key="3">
    <source>
        <dbReference type="Proteomes" id="UP000298111"/>
    </source>
</evidence>
<feature type="domain" description="N-acetyltransferase" evidence="1">
    <location>
        <begin position="5"/>
        <end position="168"/>
    </location>
</feature>
<dbReference type="Pfam" id="PF13302">
    <property type="entry name" value="Acetyltransf_3"/>
    <property type="match status" value="1"/>
</dbReference>
<dbReference type="PROSITE" id="PS51186">
    <property type="entry name" value="GNAT"/>
    <property type="match status" value="1"/>
</dbReference>
<dbReference type="GeneID" id="75185888"/>
<dbReference type="InterPro" id="IPR016181">
    <property type="entry name" value="Acyl_CoA_acyltransferase"/>
</dbReference>
<keyword evidence="2" id="KW-0808">Transferase</keyword>
<gene>
    <name evidence="2" type="ORF">D8771_13665</name>
</gene>
<name>A0A8H1LDG6_9ACTN</name>
<dbReference type="AlphaFoldDB" id="A0A8H1LDG6"/>
<dbReference type="SUPFAM" id="SSF55729">
    <property type="entry name" value="Acyl-CoA N-acyltransferases (Nat)"/>
    <property type="match status" value="1"/>
</dbReference>
<dbReference type="CDD" id="cd04301">
    <property type="entry name" value="NAT_SF"/>
    <property type="match status" value="1"/>
</dbReference>
<dbReference type="Proteomes" id="UP000298111">
    <property type="component" value="Unassembled WGS sequence"/>
</dbReference>